<reference evidence="2 3" key="1">
    <citation type="submission" date="2016-10" db="EMBL/GenBank/DDBJ databases">
        <authorList>
            <person name="de Groot N.N."/>
        </authorList>
    </citation>
    <scope>NUCLEOTIDE SEQUENCE [LARGE SCALE GENOMIC DNA]</scope>
    <source>
        <strain evidence="2 3">U95</strain>
    </source>
</reference>
<sequence length="258" mass="27922">MGFSSEWLALREPADHAARDASLLQRVADFVGPQATVLDLGSGTGSTVRAFQGVDIGQWRWRFVDSDPVLLAEATSRHTRAEAHMMNLQDLEDLPLNGVSLVTASALLDLMPDRWIAALAQRLAAAQIPFYAALNYNGDMRWSPGLTQDKAIRDAFNRHQNTDKGIGAATGAASAQVTQSRFEEHGFQVHLAESPWVLDPKEQALQRDLLGGIAQAADEMGAAAASHWFEERQASLATGQTVIGHTDVLALPCVQSLN</sequence>
<evidence type="ECO:0000259" key="1">
    <source>
        <dbReference type="Pfam" id="PF13649"/>
    </source>
</evidence>
<feature type="domain" description="Methyltransferase" evidence="1">
    <location>
        <begin position="37"/>
        <end position="123"/>
    </location>
</feature>
<dbReference type="InterPro" id="IPR041698">
    <property type="entry name" value="Methyltransf_25"/>
</dbReference>
<dbReference type="Gene3D" id="3.40.50.150">
    <property type="entry name" value="Vaccinia Virus protein VP39"/>
    <property type="match status" value="1"/>
</dbReference>
<dbReference type="SUPFAM" id="SSF53335">
    <property type="entry name" value="S-adenosyl-L-methionine-dependent methyltransferases"/>
    <property type="match status" value="1"/>
</dbReference>
<dbReference type="STRING" id="1156985.SAMN04488118_11127"/>
<proteinExistence type="predicted"/>
<accession>A0A1G5RAI3</accession>
<evidence type="ECO:0000313" key="2">
    <source>
        <dbReference type="EMBL" id="SCZ70858.1"/>
    </source>
</evidence>
<dbReference type="InterPro" id="IPR029063">
    <property type="entry name" value="SAM-dependent_MTases_sf"/>
</dbReference>
<dbReference type="Proteomes" id="UP000198767">
    <property type="component" value="Unassembled WGS sequence"/>
</dbReference>
<keyword evidence="3" id="KW-1185">Reference proteome</keyword>
<evidence type="ECO:0000313" key="3">
    <source>
        <dbReference type="Proteomes" id="UP000198767"/>
    </source>
</evidence>
<dbReference type="EMBL" id="FMWG01000011">
    <property type="protein sequence ID" value="SCZ70858.1"/>
    <property type="molecule type" value="Genomic_DNA"/>
</dbReference>
<protein>
    <recommendedName>
        <fullName evidence="1">Methyltransferase domain-containing protein</fullName>
    </recommendedName>
</protein>
<dbReference type="Pfam" id="PF13649">
    <property type="entry name" value="Methyltransf_25"/>
    <property type="match status" value="1"/>
</dbReference>
<organism evidence="2 3">
    <name type="scientific">Epibacterium ulvae</name>
    <dbReference type="NCBI Taxonomy" id="1156985"/>
    <lineage>
        <taxon>Bacteria</taxon>
        <taxon>Pseudomonadati</taxon>
        <taxon>Pseudomonadota</taxon>
        <taxon>Alphaproteobacteria</taxon>
        <taxon>Rhodobacterales</taxon>
        <taxon>Roseobacteraceae</taxon>
        <taxon>Epibacterium</taxon>
    </lineage>
</organism>
<dbReference type="OrthoDB" id="9765084at2"/>
<dbReference type="AlphaFoldDB" id="A0A1G5RAI3"/>
<name>A0A1G5RAI3_9RHOB</name>
<gene>
    <name evidence="2" type="ORF">SAMN04488118_11127</name>
</gene>
<dbReference type="RefSeq" id="WP_090220438.1">
    <property type="nucleotide sequence ID" value="NZ_FMWG01000011.1"/>
</dbReference>